<protein>
    <submittedName>
        <fullName evidence="1">Uncharacterized protein</fullName>
    </submittedName>
</protein>
<dbReference type="EMBL" id="GBRH01265774">
    <property type="protein sequence ID" value="JAD32121.1"/>
    <property type="molecule type" value="Transcribed_RNA"/>
</dbReference>
<sequence>MDFLPELTCLQGLKGWFSFLVNDCSVDQYNGFLDQHCGF</sequence>
<reference evidence="1" key="2">
    <citation type="journal article" date="2015" name="Data Brief">
        <title>Shoot transcriptome of the giant reed, Arundo donax.</title>
        <authorList>
            <person name="Barrero R.A."/>
            <person name="Guerrero F.D."/>
            <person name="Moolhuijzen P."/>
            <person name="Goolsby J.A."/>
            <person name="Tidwell J."/>
            <person name="Bellgard S.E."/>
            <person name="Bellgard M.I."/>
        </authorList>
    </citation>
    <scope>NUCLEOTIDE SEQUENCE</scope>
    <source>
        <tissue evidence="1">Shoot tissue taken approximately 20 cm above the soil surface</tissue>
    </source>
</reference>
<proteinExistence type="predicted"/>
<name>A0A0A9SII6_ARUDO</name>
<evidence type="ECO:0000313" key="1">
    <source>
        <dbReference type="EMBL" id="JAD32121.1"/>
    </source>
</evidence>
<organism evidence="1">
    <name type="scientific">Arundo donax</name>
    <name type="common">Giant reed</name>
    <name type="synonym">Donax arundinaceus</name>
    <dbReference type="NCBI Taxonomy" id="35708"/>
    <lineage>
        <taxon>Eukaryota</taxon>
        <taxon>Viridiplantae</taxon>
        <taxon>Streptophyta</taxon>
        <taxon>Embryophyta</taxon>
        <taxon>Tracheophyta</taxon>
        <taxon>Spermatophyta</taxon>
        <taxon>Magnoliopsida</taxon>
        <taxon>Liliopsida</taxon>
        <taxon>Poales</taxon>
        <taxon>Poaceae</taxon>
        <taxon>PACMAD clade</taxon>
        <taxon>Arundinoideae</taxon>
        <taxon>Arundineae</taxon>
        <taxon>Arundo</taxon>
    </lineage>
</organism>
<accession>A0A0A9SII6</accession>
<dbReference type="AlphaFoldDB" id="A0A0A9SII6"/>
<reference evidence="1" key="1">
    <citation type="submission" date="2014-09" db="EMBL/GenBank/DDBJ databases">
        <authorList>
            <person name="Magalhaes I.L.F."/>
            <person name="Oliveira U."/>
            <person name="Santos F.R."/>
            <person name="Vidigal T.H.D.A."/>
            <person name="Brescovit A.D."/>
            <person name="Santos A.J."/>
        </authorList>
    </citation>
    <scope>NUCLEOTIDE SEQUENCE</scope>
    <source>
        <tissue evidence="1">Shoot tissue taken approximately 20 cm above the soil surface</tissue>
    </source>
</reference>